<keyword evidence="2" id="KW-0694">RNA-binding</keyword>
<dbReference type="SMART" id="SM00322">
    <property type="entry name" value="KH"/>
    <property type="match status" value="2"/>
</dbReference>
<comment type="caution">
    <text evidence="5">The sequence shown here is derived from an EMBL/GenBank/DDBJ whole genome shotgun (WGS) entry which is preliminary data.</text>
</comment>
<gene>
    <name evidence="5" type="ORF">PHET_04050</name>
</gene>
<dbReference type="OrthoDB" id="441329at2759"/>
<evidence type="ECO:0000256" key="2">
    <source>
        <dbReference type="PROSITE-ProRule" id="PRU00117"/>
    </source>
</evidence>
<evidence type="ECO:0000313" key="5">
    <source>
        <dbReference type="EMBL" id="KAF5402703.1"/>
    </source>
</evidence>
<dbReference type="CDD" id="cd22435">
    <property type="entry name" value="KH-I_NOVA_rpt1"/>
    <property type="match status" value="1"/>
</dbReference>
<feature type="chain" id="PRO_5035175716" description="K Homology domain-containing protein" evidence="3">
    <location>
        <begin position="21"/>
        <end position="814"/>
    </location>
</feature>
<dbReference type="Pfam" id="PF00013">
    <property type="entry name" value="KH_1"/>
    <property type="match status" value="2"/>
</dbReference>
<dbReference type="PROSITE" id="PS50084">
    <property type="entry name" value="KH_TYPE_1"/>
    <property type="match status" value="2"/>
</dbReference>
<dbReference type="EMBL" id="LUCH01001652">
    <property type="protein sequence ID" value="KAF5402703.1"/>
    <property type="molecule type" value="Genomic_DNA"/>
</dbReference>
<protein>
    <recommendedName>
        <fullName evidence="4">K Homology domain-containing protein</fullName>
    </recommendedName>
</protein>
<reference evidence="5" key="1">
    <citation type="submission" date="2019-05" db="EMBL/GenBank/DDBJ databases">
        <title>Annotation for the trematode Paragonimus heterotremus.</title>
        <authorList>
            <person name="Choi Y.-J."/>
        </authorList>
    </citation>
    <scope>NUCLEOTIDE SEQUENCE</scope>
    <source>
        <strain evidence="5">LC</strain>
    </source>
</reference>
<evidence type="ECO:0000259" key="4">
    <source>
        <dbReference type="SMART" id="SM00322"/>
    </source>
</evidence>
<dbReference type="GO" id="GO:0003723">
    <property type="term" value="F:RNA binding"/>
    <property type="evidence" value="ECO:0007669"/>
    <property type="project" value="UniProtKB-UniRule"/>
</dbReference>
<keyword evidence="6" id="KW-1185">Reference proteome</keyword>
<dbReference type="AlphaFoldDB" id="A0A8J4TA43"/>
<dbReference type="PANTHER" id="PTHR10288">
    <property type="entry name" value="KH DOMAIN CONTAINING RNA BINDING PROTEIN"/>
    <property type="match status" value="1"/>
</dbReference>
<dbReference type="InterPro" id="IPR004088">
    <property type="entry name" value="KH_dom_type_1"/>
</dbReference>
<keyword evidence="3" id="KW-0732">Signal</keyword>
<feature type="domain" description="K Homology" evidence="4">
    <location>
        <begin position="115"/>
        <end position="181"/>
    </location>
</feature>
<keyword evidence="1" id="KW-0677">Repeat</keyword>
<dbReference type="InterPro" id="IPR047275">
    <property type="entry name" value="KH-I_NOVA_rpt1"/>
</dbReference>
<dbReference type="Gene3D" id="3.30.1370.10">
    <property type="entry name" value="K Homology domain, type 1"/>
    <property type="match status" value="2"/>
</dbReference>
<dbReference type="InterPro" id="IPR047276">
    <property type="entry name" value="KH-I_NOVA_rpt2"/>
</dbReference>
<name>A0A8J4TA43_9TREM</name>
<evidence type="ECO:0000313" key="6">
    <source>
        <dbReference type="Proteomes" id="UP000748531"/>
    </source>
</evidence>
<dbReference type="InterPro" id="IPR004087">
    <property type="entry name" value="KH_dom"/>
</dbReference>
<dbReference type="CDD" id="cd22436">
    <property type="entry name" value="KH-I_NOVA_rpt2"/>
    <property type="match status" value="1"/>
</dbReference>
<evidence type="ECO:0000256" key="3">
    <source>
        <dbReference type="SAM" id="SignalP"/>
    </source>
</evidence>
<proteinExistence type="predicted"/>
<organism evidence="5 6">
    <name type="scientific">Paragonimus heterotremus</name>
    <dbReference type="NCBI Taxonomy" id="100268"/>
    <lineage>
        <taxon>Eukaryota</taxon>
        <taxon>Metazoa</taxon>
        <taxon>Spiralia</taxon>
        <taxon>Lophotrochozoa</taxon>
        <taxon>Platyhelminthes</taxon>
        <taxon>Trematoda</taxon>
        <taxon>Digenea</taxon>
        <taxon>Plagiorchiida</taxon>
        <taxon>Troglotremata</taxon>
        <taxon>Troglotrematidae</taxon>
        <taxon>Paragonimus</taxon>
    </lineage>
</organism>
<dbReference type="SUPFAM" id="SSF54791">
    <property type="entry name" value="Eukaryotic type KH-domain (KH-domain type I)"/>
    <property type="match status" value="2"/>
</dbReference>
<feature type="domain" description="K Homology" evidence="4">
    <location>
        <begin position="16"/>
        <end position="89"/>
    </location>
</feature>
<evidence type="ECO:0000256" key="1">
    <source>
        <dbReference type="ARBA" id="ARBA00022737"/>
    </source>
</evidence>
<accession>A0A8J4TA43</accession>
<dbReference type="InterPro" id="IPR036612">
    <property type="entry name" value="KH_dom_type_1_sf"/>
</dbReference>
<feature type="signal peptide" evidence="3">
    <location>
        <begin position="1"/>
        <end position="20"/>
    </location>
</feature>
<dbReference type="Proteomes" id="UP000748531">
    <property type="component" value="Unassembled WGS sequence"/>
</dbReference>
<sequence>MHVCLFNVLIVLLFTEDVHLKLLVPGVAAGAIIGRGGEAVEAIKRMTGARLKMSKANDFYPGTTERVCLIIGTLKACMQLNNYIMKKIAERPEPTFPVVNHSVRSTGTVPISAARHNQVKILVPDSTAGVIIGKSGSYIKKIKEKSGALVQISQRPKELKLMEREFETRQTAVSMILEKIAEDPDSASYPNCSYTEVHEPVASAFPTGSPFAVGQKEAVIASPCMSLSCSSDTNTNGTHELAHQQQDAQLLHSPVILGMPTSIHQNMSSPPEFQSTTPAYHDPQTFFMRGDHQSTNMPISPCSATFTALPCLRPPTFSVSNFVPYANSMCPSSTASFPMTWFPDASGGVSSLPSRPNATVLSPDLMFAPCGPIFPTIYNDPTIAALQASDLAAYHCFLMCSALSSYGLLDPYMVNYYGQQPFGSLTNANSGEQPSTCLLYPQGSVAARPNYDDCTTRQEFTSPCLANESLTHVVSPHARYWSGGSTDSALTDSLTSVRLQSSFDDRLVNSQQTSSSTQPQCCPPGTADLPWIPGSTNIIQRGDEDEFVDQTPFIPPFVQATPFSPIGPPGSLQSGPCISSEVNLQSPWQFGHLSIPQVSTLYNSAAFNIHPDSGLLLPRCVNPMNTSIGNSISPDGLLPFIGPIGPCSQLSNLEDIAHSYTIRNLMCLPNPPKIPYPDISHTPSGPLIRLPALSDCSALKSRYCFNETSHSASSGGVLLVGTAQQIQKTLAAMRLPFRSVPTTSSAVGSGPTALPLPYNDTLGPSQPQASASFLQDAPLRVDRIQFLCRPSCFSASCATSQTALSTNTRTVDAS</sequence>